<name>A0ABU6CWS1_9GAMM</name>
<dbReference type="PANTHER" id="PTHR35370:SF1">
    <property type="entry name" value="TYPE VI SECRETION SYSTEM COMPONENT TSSF1"/>
    <property type="match status" value="1"/>
</dbReference>
<dbReference type="Proteomes" id="UP001308005">
    <property type="component" value="Unassembled WGS sequence"/>
</dbReference>
<dbReference type="RefSeq" id="WP_324694754.1">
    <property type="nucleotide sequence ID" value="NZ_JAYMYJ010000093.1"/>
</dbReference>
<comment type="caution">
    <text evidence="1">The sequence shown here is derived from an EMBL/GenBank/DDBJ whole genome shotgun (WGS) entry which is preliminary data.</text>
</comment>
<dbReference type="PIRSF" id="PIRSF028304">
    <property type="entry name" value="UCP028304"/>
    <property type="match status" value="1"/>
</dbReference>
<dbReference type="PANTHER" id="PTHR35370">
    <property type="entry name" value="CYTOPLASMIC PROTEIN-RELATED-RELATED"/>
    <property type="match status" value="1"/>
</dbReference>
<dbReference type="Pfam" id="PF05947">
    <property type="entry name" value="T6SS_TssF"/>
    <property type="match status" value="1"/>
</dbReference>
<keyword evidence="2" id="KW-1185">Reference proteome</keyword>
<protein>
    <submittedName>
        <fullName evidence="1">Type VI secretion system baseplate subunit TssF</fullName>
    </submittedName>
</protein>
<reference evidence="1 2" key="2">
    <citation type="submission" date="2024-01" db="EMBL/GenBank/DDBJ databases">
        <authorList>
            <person name="Xie X."/>
        </authorList>
    </citation>
    <scope>NUCLEOTIDE SEQUENCE [LARGE SCALE GENOMIC DNA]</scope>
    <source>
        <strain evidence="1">SCUT-1</strain>
    </source>
</reference>
<evidence type="ECO:0000313" key="2">
    <source>
        <dbReference type="Proteomes" id="UP001308005"/>
    </source>
</evidence>
<sequence length="621" mass="68927">MHPKLLGYYEKELNFLRGMGKEFAERYPEAGQKLDLGRFECADPYVERLLEGFAFLAARVQLKLDAEFPDFTQYLLNIVYPHYLSPTPSMAIVRMAADMKGGVTAEGFRLPRGARLFSDPVAGGQSRCEFRTARDVALWPLTVSAAEYLSAADAGYYPSGGRQARSGLRLRLQAAEGVPINTLALDELVFYLDGGRETTGRIYELLAAHTASIVVQPMTSGGKAAWSQTLPASMLQPLGFSDEEALLPYTDASFQGYRLLQEYYAFPERFLFVRLAGLQPAIRRLKEGEGLEIVCLFSDRNELLRGALDAGNFLLHCAPAINLFPRRADRIHVSPQAREHQVIVDRTHAQDYEVYAITGVSGYDVNLQESQQFRAFYDCRNGDKTGNAYYSWRRVPHLPPTNSRTGKDYQGSEVYLSLVDGRGEAYLAGLKQLGVGVLCTNRDAPLYVYQNRGRVGFTLEESAPVTRVESIAGPSRPRPAHAEGERAWRLINHLSLNYLSLLDNERQQGAAALRELLRLYADEGSAGFSKQLEGLLSVSSEPVVRRLPGAGPITFGRGVGITLHCRDSAFDGLGAFLLGSVLEKFFARYVSINSFTQMTLTTVERGEVMRWPVRTGTTPVL</sequence>
<gene>
    <name evidence="1" type="primary">tssF</name>
    <name evidence="1" type="ORF">VSS37_09805</name>
</gene>
<dbReference type="NCBIfam" id="TIGR03359">
    <property type="entry name" value="VI_chp_6"/>
    <property type="match status" value="1"/>
</dbReference>
<accession>A0ABU6CWS1</accession>
<dbReference type="InterPro" id="IPR010272">
    <property type="entry name" value="T6SS_TssF"/>
</dbReference>
<reference evidence="2" key="1">
    <citation type="submission" date="2023-07" db="EMBL/GenBank/DDBJ databases">
        <title>The carbon used by Thiothrix.</title>
        <authorList>
            <person name="Chen L."/>
        </authorList>
    </citation>
    <scope>NUCLEOTIDE SEQUENCE [LARGE SCALE GENOMIC DNA]</scope>
</reference>
<dbReference type="EMBL" id="JAYMYJ010000093">
    <property type="protein sequence ID" value="MEB4591271.1"/>
    <property type="molecule type" value="Genomic_DNA"/>
</dbReference>
<evidence type="ECO:0000313" key="1">
    <source>
        <dbReference type="EMBL" id="MEB4591271.1"/>
    </source>
</evidence>
<proteinExistence type="predicted"/>
<organism evidence="1 2">
    <name type="scientific">Candidatus Thiothrix phosphatis</name>
    <dbReference type="NCBI Taxonomy" id="3112415"/>
    <lineage>
        <taxon>Bacteria</taxon>
        <taxon>Pseudomonadati</taxon>
        <taxon>Pseudomonadota</taxon>
        <taxon>Gammaproteobacteria</taxon>
        <taxon>Thiotrichales</taxon>
        <taxon>Thiotrichaceae</taxon>
        <taxon>Thiothrix</taxon>
    </lineage>
</organism>